<dbReference type="InterPro" id="IPR036691">
    <property type="entry name" value="Endo/exonu/phosph_ase_sf"/>
</dbReference>
<comment type="caution">
    <text evidence="1">The sequence shown here is derived from an EMBL/GenBank/DDBJ whole genome shotgun (WGS) entry which is preliminary data.</text>
</comment>
<dbReference type="Proteomes" id="UP001162972">
    <property type="component" value="Chromosome 5"/>
</dbReference>
<protein>
    <recommendedName>
        <fullName evidence="3">Endonuclease/exonuclease/phosphatase domain-containing protein</fullName>
    </recommendedName>
</protein>
<gene>
    <name evidence="1" type="ORF">OIU84_006948</name>
</gene>
<proteinExistence type="predicted"/>
<dbReference type="AlphaFoldDB" id="A0AAD6P2T0"/>
<evidence type="ECO:0008006" key="3">
    <source>
        <dbReference type="Google" id="ProtNLM"/>
    </source>
</evidence>
<evidence type="ECO:0000313" key="2">
    <source>
        <dbReference type="Proteomes" id="UP001162972"/>
    </source>
</evidence>
<dbReference type="PANTHER" id="PTHR33710">
    <property type="entry name" value="BNAC02G09200D PROTEIN"/>
    <property type="match status" value="1"/>
</dbReference>
<dbReference type="PANTHER" id="PTHR33710:SF71">
    <property type="entry name" value="ENDONUCLEASE_EXONUCLEASE_PHOSPHATASE DOMAIN-CONTAINING PROTEIN"/>
    <property type="match status" value="1"/>
</dbReference>
<sequence>MSNIQYNPHCRIIVGWNAQHMHIQCIEASAQWLTCEIQNHPTLLGTRLTFVYGSNKPNERADLWSYIHAASDRHHQTPWAILGDFNAILRPSDRSGGSMDWTRQHDAFSDCIMQSSLRQTPYSGIHLTWHNGQEGGGTIMKKLDWVFGNFPLHTTWPAARAVFLPRQNSDHSAMILRLEAAPPRDKCSFKFINLWAQHGDFMEIVQGVWNQHIVGNPMFQLTAKLGILKQHLRRKHHNSTSHISHRVFTARKAWNTAQESLDRDPQNVTMGDTERHLAKTYMNLCKEEEAFYKQRSRVQWLTLGDHNTKFFHRSLLHRNARNTISSLQDDVGRIHTGQQPRGIMQPRGTLNLSIRELFLRKPEL</sequence>
<dbReference type="EMBL" id="JAPFFJ010000013">
    <property type="protein sequence ID" value="KAJ6414220.1"/>
    <property type="molecule type" value="Genomic_DNA"/>
</dbReference>
<name>A0AAD6P2T0_9ROSI</name>
<evidence type="ECO:0000313" key="1">
    <source>
        <dbReference type="EMBL" id="KAJ6414220.1"/>
    </source>
</evidence>
<organism evidence="1 2">
    <name type="scientific">Salix udensis</name>
    <dbReference type="NCBI Taxonomy" id="889485"/>
    <lineage>
        <taxon>Eukaryota</taxon>
        <taxon>Viridiplantae</taxon>
        <taxon>Streptophyta</taxon>
        <taxon>Embryophyta</taxon>
        <taxon>Tracheophyta</taxon>
        <taxon>Spermatophyta</taxon>
        <taxon>Magnoliopsida</taxon>
        <taxon>eudicotyledons</taxon>
        <taxon>Gunneridae</taxon>
        <taxon>Pentapetalae</taxon>
        <taxon>rosids</taxon>
        <taxon>fabids</taxon>
        <taxon>Malpighiales</taxon>
        <taxon>Salicaceae</taxon>
        <taxon>Saliceae</taxon>
        <taxon>Salix</taxon>
    </lineage>
</organism>
<reference evidence="1 2" key="1">
    <citation type="journal article" date="2023" name="Int. J. Mol. Sci.">
        <title>De Novo Assembly and Annotation of 11 Diverse Shrub Willow (Salix) Genomes Reveals Novel Gene Organization in Sex-Linked Regions.</title>
        <authorList>
            <person name="Hyden B."/>
            <person name="Feng K."/>
            <person name="Yates T.B."/>
            <person name="Jawdy S."/>
            <person name="Cereghino C."/>
            <person name="Smart L.B."/>
            <person name="Muchero W."/>
        </authorList>
    </citation>
    <scope>NUCLEOTIDE SEQUENCE [LARGE SCALE GENOMIC DNA]</scope>
    <source>
        <tissue evidence="1">Shoot tip</tissue>
    </source>
</reference>
<dbReference type="Gene3D" id="3.60.10.10">
    <property type="entry name" value="Endonuclease/exonuclease/phosphatase"/>
    <property type="match status" value="1"/>
</dbReference>
<dbReference type="SUPFAM" id="SSF56219">
    <property type="entry name" value="DNase I-like"/>
    <property type="match status" value="1"/>
</dbReference>
<accession>A0AAD6P2T0</accession>
<keyword evidence="2" id="KW-1185">Reference proteome</keyword>